<proteinExistence type="predicted"/>
<accession>A0A507FAU0</accession>
<evidence type="ECO:0000313" key="1">
    <source>
        <dbReference type="EMBL" id="TPX73439.1"/>
    </source>
</evidence>
<keyword evidence="2" id="KW-1185">Reference proteome</keyword>
<evidence type="ECO:0000313" key="2">
    <source>
        <dbReference type="Proteomes" id="UP000320333"/>
    </source>
</evidence>
<reference evidence="1 2" key="1">
    <citation type="journal article" date="2019" name="Sci. Rep.">
        <title>Comparative genomics of chytrid fungi reveal insights into the obligate biotrophic and pathogenic lifestyle of Synchytrium endobioticum.</title>
        <authorList>
            <person name="van de Vossenberg B.T.L.H."/>
            <person name="Warris S."/>
            <person name="Nguyen H.D.T."/>
            <person name="van Gent-Pelzer M.P.E."/>
            <person name="Joly D.L."/>
            <person name="van de Geest H.C."/>
            <person name="Bonants P.J.M."/>
            <person name="Smith D.S."/>
            <person name="Levesque C.A."/>
            <person name="van der Lee T.A.J."/>
        </authorList>
    </citation>
    <scope>NUCLEOTIDE SEQUENCE [LARGE SCALE GENOMIC DNA]</scope>
    <source>
        <strain evidence="1 2">CBS 675.73</strain>
    </source>
</reference>
<protein>
    <submittedName>
        <fullName evidence="1">Uncharacterized protein</fullName>
    </submittedName>
</protein>
<name>A0A507FAU0_9FUNG</name>
<dbReference type="AlphaFoldDB" id="A0A507FAU0"/>
<dbReference type="Proteomes" id="UP000320333">
    <property type="component" value="Unassembled WGS sequence"/>
</dbReference>
<comment type="caution">
    <text evidence="1">The sequence shown here is derived from an EMBL/GenBank/DDBJ whole genome shotgun (WGS) entry which is preliminary data.</text>
</comment>
<dbReference type="EMBL" id="QEAP01000185">
    <property type="protein sequence ID" value="TPX73439.1"/>
    <property type="molecule type" value="Genomic_DNA"/>
</dbReference>
<gene>
    <name evidence="1" type="ORF">CcCBS67573_g05275</name>
</gene>
<sequence length="16" mass="2107">MTSMDHWMNFQGFRRY</sequence>
<organism evidence="1 2">
    <name type="scientific">Chytriomyces confervae</name>
    <dbReference type="NCBI Taxonomy" id="246404"/>
    <lineage>
        <taxon>Eukaryota</taxon>
        <taxon>Fungi</taxon>
        <taxon>Fungi incertae sedis</taxon>
        <taxon>Chytridiomycota</taxon>
        <taxon>Chytridiomycota incertae sedis</taxon>
        <taxon>Chytridiomycetes</taxon>
        <taxon>Chytridiales</taxon>
        <taxon>Chytriomycetaceae</taxon>
        <taxon>Chytriomyces</taxon>
    </lineage>
</organism>